<dbReference type="InterPro" id="IPR006076">
    <property type="entry name" value="FAD-dep_OxRdtase"/>
</dbReference>
<dbReference type="GO" id="GO:0016491">
    <property type="term" value="F:oxidoreductase activity"/>
    <property type="evidence" value="ECO:0007669"/>
    <property type="project" value="UniProtKB-KW"/>
</dbReference>
<dbReference type="Pfam" id="PF01266">
    <property type="entry name" value="DAO"/>
    <property type="match status" value="1"/>
</dbReference>
<dbReference type="Gene3D" id="3.50.50.60">
    <property type="entry name" value="FAD/NAD(P)-binding domain"/>
    <property type="match status" value="3"/>
</dbReference>
<evidence type="ECO:0000256" key="1">
    <source>
        <dbReference type="ARBA" id="ARBA00023002"/>
    </source>
</evidence>
<feature type="region of interest" description="Disordered" evidence="2">
    <location>
        <begin position="248"/>
        <end position="274"/>
    </location>
</feature>
<dbReference type="GO" id="GO:0005737">
    <property type="term" value="C:cytoplasm"/>
    <property type="evidence" value="ECO:0007669"/>
    <property type="project" value="TreeGrafter"/>
</dbReference>
<dbReference type="SUPFAM" id="SSF51905">
    <property type="entry name" value="FAD/NAD(P)-binding domain"/>
    <property type="match status" value="1"/>
</dbReference>
<dbReference type="PANTHER" id="PTHR13847:SF289">
    <property type="entry name" value="GLYCINE OXIDASE"/>
    <property type="match status" value="1"/>
</dbReference>
<evidence type="ECO:0000259" key="3">
    <source>
        <dbReference type="Pfam" id="PF01266"/>
    </source>
</evidence>
<dbReference type="Gene3D" id="3.30.9.10">
    <property type="entry name" value="D-Amino Acid Oxidase, subunit A, domain 2"/>
    <property type="match status" value="2"/>
</dbReference>
<evidence type="ECO:0000313" key="5">
    <source>
        <dbReference type="Proteomes" id="UP000314616"/>
    </source>
</evidence>
<dbReference type="AlphaFoldDB" id="A0A5B8C386"/>
<dbReference type="PANTHER" id="PTHR13847">
    <property type="entry name" value="SARCOSINE DEHYDROGENASE-RELATED"/>
    <property type="match status" value="1"/>
</dbReference>
<organism evidence="4 5">
    <name type="scientific">Georgenia yuyongxinii</name>
    <dbReference type="NCBI Taxonomy" id="2589797"/>
    <lineage>
        <taxon>Bacteria</taxon>
        <taxon>Bacillati</taxon>
        <taxon>Actinomycetota</taxon>
        <taxon>Actinomycetes</taxon>
        <taxon>Micrococcales</taxon>
        <taxon>Bogoriellaceae</taxon>
        <taxon>Georgenia</taxon>
    </lineage>
</organism>
<dbReference type="KEGG" id="gyu:FE374_04320"/>
<gene>
    <name evidence="4" type="ORF">FE374_04320</name>
</gene>
<name>A0A5B8C386_9MICO</name>
<dbReference type="OrthoDB" id="9806257at2"/>
<protein>
    <submittedName>
        <fullName evidence="4">FAD-binding oxidoreductase</fullName>
    </submittedName>
</protein>
<dbReference type="Proteomes" id="UP000314616">
    <property type="component" value="Chromosome"/>
</dbReference>
<evidence type="ECO:0000313" key="4">
    <source>
        <dbReference type="EMBL" id="QDC23961.1"/>
    </source>
</evidence>
<accession>A0A5B8C386</accession>
<reference evidence="4 5" key="1">
    <citation type="submission" date="2019-05" db="EMBL/GenBank/DDBJ databases">
        <title>Georgenia *** sp. nov., and Georgenia *** sp. nov., isolated from the intestinal contents of plateau pika (Ochotona curzoniae) in the Qinghai-Tibet plateau of China.</title>
        <authorList>
            <person name="Tian Z."/>
        </authorList>
    </citation>
    <scope>NUCLEOTIDE SEQUENCE [LARGE SCALE GENOMIC DNA]</scope>
    <source>
        <strain evidence="4 5">Z443</strain>
    </source>
</reference>
<proteinExistence type="predicted"/>
<feature type="domain" description="FAD dependent oxidoreductase" evidence="3">
    <location>
        <begin position="14"/>
        <end position="435"/>
    </location>
</feature>
<dbReference type="EMBL" id="CP040915">
    <property type="protein sequence ID" value="QDC23961.1"/>
    <property type="molecule type" value="Genomic_DNA"/>
</dbReference>
<sequence>MTAMSTPGGAPRSVVVVGAGMVGLSTAWFLRRAGLEVTVLEQDHVAAGSSWGNAGWLTPPITTPLPEPTILRSGIAALVSPASPVYVPLRPDLELLRFLLGFVRHSTHTAWRRAMSAYIPLNRRALAAFDLLADGGVTEPTVRTEDFLACYRHPGQRRGLLAELEAIRAAGQPVDADLLDGAELRALAPALTAEVTAGIRLAGTRFIDPPRYMLALADAVLASGVVLREGTRVVAVDGGSATRPALVRTRPTRPVGGPSEHEAPPARPARPATARGTRAAGEEILRADAVVLATGAWLGDLARPFGVRMVVQAGRGYSFSIPVDPMPTMPLYFPVQRVACTPLGYRYRVAGMMEFRRPGDPLDPRRIRAIVDATRPLLAGDLDDRVDEWVGSRPVTTDGLPLIGPTSAPRVIAAGGHGMWGITLGPLTGQLVAELVTSGDVPPELWPFDPLR</sequence>
<dbReference type="SUPFAM" id="SSF54373">
    <property type="entry name" value="FAD-linked reductases, C-terminal domain"/>
    <property type="match status" value="1"/>
</dbReference>
<dbReference type="InterPro" id="IPR036188">
    <property type="entry name" value="FAD/NAD-bd_sf"/>
</dbReference>
<evidence type="ECO:0000256" key="2">
    <source>
        <dbReference type="SAM" id="MobiDB-lite"/>
    </source>
</evidence>
<keyword evidence="1" id="KW-0560">Oxidoreductase</keyword>